<protein>
    <recommendedName>
        <fullName evidence="3">beta-galactosidase</fullName>
        <ecNumber evidence="3">3.2.1.23</ecNumber>
    </recommendedName>
</protein>
<dbReference type="InterPro" id="IPR031330">
    <property type="entry name" value="Gly_Hdrlase_35_cat"/>
</dbReference>
<dbReference type="Gene3D" id="3.20.20.80">
    <property type="entry name" value="Glycosidases"/>
    <property type="match status" value="1"/>
</dbReference>
<feature type="compositionally biased region" description="Basic and acidic residues" evidence="5">
    <location>
        <begin position="557"/>
        <end position="566"/>
    </location>
</feature>
<proteinExistence type="inferred from homology"/>
<feature type="compositionally biased region" description="Low complexity" evidence="5">
    <location>
        <begin position="363"/>
        <end position="375"/>
    </location>
</feature>
<keyword evidence="8" id="KW-1185">Reference proteome</keyword>
<dbReference type="AlphaFoldDB" id="A0A835H3E6"/>
<feature type="region of interest" description="Disordered" evidence="5">
    <location>
        <begin position="485"/>
        <end position="566"/>
    </location>
</feature>
<dbReference type="InterPro" id="IPR001944">
    <property type="entry name" value="Glycoside_Hdrlase_35"/>
</dbReference>
<feature type="domain" description="Glycoside hydrolase 35 catalytic" evidence="6">
    <location>
        <begin position="693"/>
        <end position="761"/>
    </location>
</feature>
<evidence type="ECO:0000313" key="8">
    <source>
        <dbReference type="Proteomes" id="UP000631114"/>
    </source>
</evidence>
<feature type="region of interest" description="Disordered" evidence="5">
    <location>
        <begin position="182"/>
        <end position="201"/>
    </location>
</feature>
<feature type="region of interest" description="Disordered" evidence="5">
    <location>
        <begin position="315"/>
        <end position="442"/>
    </location>
</feature>
<feature type="non-terminal residue" evidence="7">
    <location>
        <position position="1"/>
    </location>
</feature>
<feature type="compositionally biased region" description="Polar residues" evidence="5">
    <location>
        <begin position="229"/>
        <end position="273"/>
    </location>
</feature>
<comment type="catalytic activity">
    <reaction evidence="1">
        <text>Hydrolysis of terminal non-reducing beta-D-galactose residues in beta-D-galactosides.</text>
        <dbReference type="EC" id="3.2.1.23"/>
    </reaction>
</comment>
<dbReference type="Proteomes" id="UP000631114">
    <property type="component" value="Unassembled WGS sequence"/>
</dbReference>
<dbReference type="Pfam" id="PF01301">
    <property type="entry name" value="Glyco_hydro_35"/>
    <property type="match status" value="1"/>
</dbReference>
<comment type="similarity">
    <text evidence="2 4">Belongs to the glycosyl hydrolase 35 family.</text>
</comment>
<dbReference type="OrthoDB" id="1687502at2759"/>
<reference evidence="7 8" key="1">
    <citation type="submission" date="2020-10" db="EMBL/GenBank/DDBJ databases">
        <title>The Coptis chinensis genome and diversification of protoberbering-type alkaloids.</title>
        <authorList>
            <person name="Wang B."/>
            <person name="Shu S."/>
            <person name="Song C."/>
            <person name="Liu Y."/>
        </authorList>
    </citation>
    <scope>NUCLEOTIDE SEQUENCE [LARGE SCALE GENOMIC DNA]</scope>
    <source>
        <strain evidence="7">HL-2020</strain>
        <tissue evidence="7">Leaf</tissue>
    </source>
</reference>
<feature type="region of interest" description="Disordered" evidence="5">
    <location>
        <begin position="224"/>
        <end position="273"/>
    </location>
</feature>
<dbReference type="GO" id="GO:0004565">
    <property type="term" value="F:beta-galactosidase activity"/>
    <property type="evidence" value="ECO:0007669"/>
    <property type="project" value="UniProtKB-EC"/>
</dbReference>
<evidence type="ECO:0000259" key="6">
    <source>
        <dbReference type="Pfam" id="PF01301"/>
    </source>
</evidence>
<dbReference type="SUPFAM" id="SSF51445">
    <property type="entry name" value="(Trans)glycosidases"/>
    <property type="match status" value="1"/>
</dbReference>
<evidence type="ECO:0000256" key="4">
    <source>
        <dbReference type="RuleBase" id="RU003679"/>
    </source>
</evidence>
<evidence type="ECO:0000256" key="3">
    <source>
        <dbReference type="ARBA" id="ARBA00012756"/>
    </source>
</evidence>
<dbReference type="InterPro" id="IPR017853">
    <property type="entry name" value="GH"/>
</dbReference>
<comment type="caution">
    <text evidence="7">The sequence shown here is derived from an EMBL/GenBank/DDBJ whole genome shotgun (WGS) entry which is preliminary data.</text>
</comment>
<evidence type="ECO:0000256" key="2">
    <source>
        <dbReference type="ARBA" id="ARBA00009809"/>
    </source>
</evidence>
<feature type="compositionally biased region" description="Basic and acidic residues" evidence="5">
    <location>
        <begin position="182"/>
        <end position="195"/>
    </location>
</feature>
<dbReference type="GO" id="GO:0005975">
    <property type="term" value="P:carbohydrate metabolic process"/>
    <property type="evidence" value="ECO:0007669"/>
    <property type="project" value="InterPro"/>
</dbReference>
<evidence type="ECO:0000256" key="1">
    <source>
        <dbReference type="ARBA" id="ARBA00001412"/>
    </source>
</evidence>
<dbReference type="EC" id="3.2.1.23" evidence="3"/>
<dbReference type="EMBL" id="JADFTS010000008">
    <property type="protein sequence ID" value="KAF9591891.1"/>
    <property type="molecule type" value="Genomic_DNA"/>
</dbReference>
<gene>
    <name evidence="7" type="ORF">IFM89_009499</name>
</gene>
<evidence type="ECO:0000256" key="5">
    <source>
        <dbReference type="SAM" id="MobiDB-lite"/>
    </source>
</evidence>
<sequence length="791" mass="86963">SFTAYYILATNNELICWSELQITSADATKNELLRAMDFRLAALRDELVGAFNQVSDGTFSYNQITDLVSSPQFFEAVDLRNSLSKYLELSHKNQDAYPHNVETKFSQGLGNENRKLNEGTAQGYYTNLKSLSFIPAIKRISSNEDPAEYSIDEGSARPFKKPVSNASIMSVKDAISLFEKKQSDQRPDLQKKRFPADNNVSTNKSVLRRWSAVGGEIQNTPVKVKQDCDSTGESTNVAKTADESASLTTGEEKSSYSTGNLSDSGSAQAVDTTNRVTVSADWTQQKEDELNLMMMKMMESKPGILDQRKVEVASKKVGIAGKQDSIGRPKKPQKNPSPPLQPKKESSRNSSPLMQPKKDISRPAAPKKSSPKASPLPATRNQTVERSQLKHKGDKGTTTETKLVSKGVEGKKQRVVGRSGDVSEAKALHASGDSPAKPSFYNKVTKKGSVVPLETKPFLRKKSGTVLGAIPVKTKVSQIDESLNCENLIQPEEAVTETSEPVSQKQERDSVSPIDNVTNLEAEDPVISNQKKSKGEADATGWSSPSVFSDGEEDAEEPKASSKRHADAILRKSSHQAKGFGHLKASLGASCDGGNSSKNTDSTAVQDLHSGASGELEVNGRTAGAFENHHFIKLAANYLTKLRARINVRCNEEEWVVNKVEVEGNALNVEIRGGGVWKWREKAIGRRNEVNPLFKNWGGKDPHRTAEDVKYAVARFFQCGGTFQNYYMVVHYIATSYDYDAPLDEYGNLNQPKWGHLKELHLLLKSMEKVLAYGELSTQIFNSNVNNEGVE</sequence>
<evidence type="ECO:0000313" key="7">
    <source>
        <dbReference type="EMBL" id="KAF9591891.1"/>
    </source>
</evidence>
<organism evidence="7 8">
    <name type="scientific">Coptis chinensis</name>
    <dbReference type="NCBI Taxonomy" id="261450"/>
    <lineage>
        <taxon>Eukaryota</taxon>
        <taxon>Viridiplantae</taxon>
        <taxon>Streptophyta</taxon>
        <taxon>Embryophyta</taxon>
        <taxon>Tracheophyta</taxon>
        <taxon>Spermatophyta</taxon>
        <taxon>Magnoliopsida</taxon>
        <taxon>Ranunculales</taxon>
        <taxon>Ranunculaceae</taxon>
        <taxon>Coptidoideae</taxon>
        <taxon>Coptis</taxon>
    </lineage>
</organism>
<accession>A0A835H3E6</accession>
<dbReference type="PANTHER" id="PTHR23421">
    <property type="entry name" value="BETA-GALACTOSIDASE RELATED"/>
    <property type="match status" value="1"/>
</dbReference>
<name>A0A835H3E6_9MAGN</name>